<keyword evidence="3" id="KW-1185">Reference proteome</keyword>
<evidence type="ECO:0000256" key="1">
    <source>
        <dbReference type="SAM" id="Phobius"/>
    </source>
</evidence>
<feature type="transmembrane region" description="Helical" evidence="1">
    <location>
        <begin position="6"/>
        <end position="32"/>
    </location>
</feature>
<accession>A0ABW5LAZ5</accession>
<sequence length="194" mass="23103">MEVLGHLIFMLFKIGILASIYSLILIAIMTMINNLKKNHYLQKIIDNKKSSWFRFGLIISALLLIYSFTYWGNHGLGDGPRIPIGYWNIVDNTNWQFSNLKGYKDKDANEISISRFLTKDEFFCGKFDQNHFFYDFKNEYFVLNMRSNEIIEFSNKQVYNYYAVENKLPKASSLLTFEQNYHKYFGGWRFWLLP</sequence>
<keyword evidence="1" id="KW-0472">Membrane</keyword>
<keyword evidence="1" id="KW-0812">Transmembrane</keyword>
<gene>
    <name evidence="2" type="ORF">ACFSR1_03545</name>
</gene>
<reference evidence="3" key="1">
    <citation type="journal article" date="2019" name="Int. J. Syst. Evol. Microbiol.">
        <title>The Global Catalogue of Microorganisms (GCM) 10K type strain sequencing project: providing services to taxonomists for standard genome sequencing and annotation.</title>
        <authorList>
            <consortium name="The Broad Institute Genomics Platform"/>
            <consortium name="The Broad Institute Genome Sequencing Center for Infectious Disease"/>
            <person name="Wu L."/>
            <person name="Ma J."/>
        </authorList>
    </citation>
    <scope>NUCLEOTIDE SEQUENCE [LARGE SCALE GENOMIC DNA]</scope>
    <source>
        <strain evidence="3">KCTC 52274</strain>
    </source>
</reference>
<name>A0ABW5LAZ5_9FLAO</name>
<dbReference type="RefSeq" id="WP_378289705.1">
    <property type="nucleotide sequence ID" value="NZ_JBHULE010000004.1"/>
</dbReference>
<protein>
    <submittedName>
        <fullName evidence="2">Uncharacterized protein</fullName>
    </submittedName>
</protein>
<dbReference type="Proteomes" id="UP001597319">
    <property type="component" value="Unassembled WGS sequence"/>
</dbReference>
<comment type="caution">
    <text evidence="2">The sequence shown here is derived from an EMBL/GenBank/DDBJ whole genome shotgun (WGS) entry which is preliminary data.</text>
</comment>
<feature type="transmembrane region" description="Helical" evidence="1">
    <location>
        <begin position="52"/>
        <end position="71"/>
    </location>
</feature>
<proteinExistence type="predicted"/>
<evidence type="ECO:0000313" key="3">
    <source>
        <dbReference type="Proteomes" id="UP001597319"/>
    </source>
</evidence>
<keyword evidence="1" id="KW-1133">Transmembrane helix</keyword>
<dbReference type="EMBL" id="JBHULE010000004">
    <property type="protein sequence ID" value="MFD2561730.1"/>
    <property type="molecule type" value="Genomic_DNA"/>
</dbReference>
<organism evidence="2 3">
    <name type="scientific">Aquimarina rubra</name>
    <dbReference type="NCBI Taxonomy" id="1920033"/>
    <lineage>
        <taxon>Bacteria</taxon>
        <taxon>Pseudomonadati</taxon>
        <taxon>Bacteroidota</taxon>
        <taxon>Flavobacteriia</taxon>
        <taxon>Flavobacteriales</taxon>
        <taxon>Flavobacteriaceae</taxon>
        <taxon>Aquimarina</taxon>
    </lineage>
</organism>
<evidence type="ECO:0000313" key="2">
    <source>
        <dbReference type="EMBL" id="MFD2561730.1"/>
    </source>
</evidence>